<dbReference type="AlphaFoldDB" id="A0A1G8IMU6"/>
<dbReference type="InterPro" id="IPR010237">
    <property type="entry name" value="Pyr-5-nucltdase"/>
</dbReference>
<name>A0A1G8IMU6_9RHOO</name>
<sequence length="230" mass="26758">MPHGHCEGRGEIAERSRRLAKTTWLFDLDNTLHDASAHIFPQLGAAMKAYMCEHLDLDDAAATQLRQHYWSRYGATLIGLMRHHDIDPDHFLKQTHHFPELERMVVAPPALKAMLRQLPGNKILFSNAPRHYIDAILEILGIRRCFSAIYSIERLRYRPKPARSGFLHLLRHERLDPRRCIMVEDSRENLRTARKLRMKTVWVSTSTRHNPDADVQIRTVALLPRRLGQL</sequence>
<dbReference type="Pfam" id="PF00702">
    <property type="entry name" value="Hydrolase"/>
    <property type="match status" value="1"/>
</dbReference>
<dbReference type="NCBIfam" id="TIGR01509">
    <property type="entry name" value="HAD-SF-IA-v3"/>
    <property type="match status" value="1"/>
</dbReference>
<dbReference type="InterPro" id="IPR036412">
    <property type="entry name" value="HAD-like_sf"/>
</dbReference>
<dbReference type="RefSeq" id="WP_245715582.1">
    <property type="nucleotide sequence ID" value="NZ_FNCY01000014.1"/>
</dbReference>
<dbReference type="Gene3D" id="1.10.150.450">
    <property type="match status" value="1"/>
</dbReference>
<evidence type="ECO:0000313" key="2">
    <source>
        <dbReference type="Proteomes" id="UP000198607"/>
    </source>
</evidence>
<dbReference type="PANTHER" id="PTHR12725">
    <property type="entry name" value="HALOACID DEHALOGENASE-LIKE HYDROLASE"/>
    <property type="match status" value="1"/>
</dbReference>
<reference evidence="1 2" key="1">
    <citation type="submission" date="2016-10" db="EMBL/GenBank/DDBJ databases">
        <authorList>
            <person name="de Groot N.N."/>
        </authorList>
    </citation>
    <scope>NUCLEOTIDE SEQUENCE [LARGE SCALE GENOMIC DNA]</scope>
    <source>
        <strain evidence="1 2">DSM 5885</strain>
    </source>
</reference>
<dbReference type="STRING" id="83767.SAMN05660652_03035"/>
<dbReference type="NCBIfam" id="TIGR01993">
    <property type="entry name" value="Pyr-5-nucltdase"/>
    <property type="match status" value="1"/>
</dbReference>
<dbReference type="SFLD" id="SFLDS00003">
    <property type="entry name" value="Haloacid_Dehalogenase"/>
    <property type="match status" value="1"/>
</dbReference>
<keyword evidence="1" id="KW-0378">Hydrolase</keyword>
<evidence type="ECO:0000313" key="1">
    <source>
        <dbReference type="EMBL" id="SDI20111.1"/>
    </source>
</evidence>
<dbReference type="PANTHER" id="PTHR12725:SF117">
    <property type="entry name" value="HALOACID DEHALOGENASE-LIKE HYDROLASE"/>
    <property type="match status" value="1"/>
</dbReference>
<gene>
    <name evidence="1" type="ORF">SAMN05660652_03035</name>
</gene>
<dbReference type="SFLD" id="SFLDG01132">
    <property type="entry name" value="C1.5.3:_5'-Nucleotidase_Like"/>
    <property type="match status" value="1"/>
</dbReference>
<protein>
    <submittedName>
        <fullName evidence="1">Putative hydrolase of the HAD superfamily</fullName>
    </submittedName>
</protein>
<proteinExistence type="predicted"/>
<dbReference type="Gene3D" id="3.40.50.1000">
    <property type="entry name" value="HAD superfamily/HAD-like"/>
    <property type="match status" value="1"/>
</dbReference>
<accession>A0A1G8IMU6</accession>
<dbReference type="GO" id="GO:0016787">
    <property type="term" value="F:hydrolase activity"/>
    <property type="evidence" value="ECO:0007669"/>
    <property type="project" value="UniProtKB-KW"/>
</dbReference>
<dbReference type="SUPFAM" id="SSF56784">
    <property type="entry name" value="HAD-like"/>
    <property type="match status" value="1"/>
</dbReference>
<dbReference type="SFLD" id="SFLDG01129">
    <property type="entry name" value="C1.5:_HAD__Beta-PGM__Phosphata"/>
    <property type="match status" value="1"/>
</dbReference>
<dbReference type="EMBL" id="FNCY01000014">
    <property type="protein sequence ID" value="SDI20111.1"/>
    <property type="molecule type" value="Genomic_DNA"/>
</dbReference>
<organism evidence="1 2">
    <name type="scientific">Propionivibrio dicarboxylicus</name>
    <dbReference type="NCBI Taxonomy" id="83767"/>
    <lineage>
        <taxon>Bacteria</taxon>
        <taxon>Pseudomonadati</taxon>
        <taxon>Pseudomonadota</taxon>
        <taxon>Betaproteobacteria</taxon>
        <taxon>Rhodocyclales</taxon>
        <taxon>Rhodocyclaceae</taxon>
        <taxon>Propionivibrio</taxon>
    </lineage>
</organism>
<dbReference type="Proteomes" id="UP000198607">
    <property type="component" value="Unassembled WGS sequence"/>
</dbReference>
<dbReference type="InterPro" id="IPR006439">
    <property type="entry name" value="HAD-SF_hydro_IA"/>
</dbReference>
<keyword evidence="2" id="KW-1185">Reference proteome</keyword>
<dbReference type="InterPro" id="IPR023214">
    <property type="entry name" value="HAD_sf"/>
</dbReference>